<dbReference type="InterPro" id="IPR020479">
    <property type="entry name" value="HD_metazoa"/>
</dbReference>
<dbReference type="PROSITE" id="PS50071">
    <property type="entry name" value="HOMEOBOX_2"/>
    <property type="match status" value="1"/>
</dbReference>
<dbReference type="Gene3D" id="1.10.10.60">
    <property type="entry name" value="Homeodomain-like"/>
    <property type="match status" value="1"/>
</dbReference>
<dbReference type="Pfam" id="PF00046">
    <property type="entry name" value="Homeodomain"/>
    <property type="match status" value="1"/>
</dbReference>
<evidence type="ECO:0000256" key="7">
    <source>
        <dbReference type="SAM" id="MobiDB-lite"/>
    </source>
</evidence>
<name>A0ABP1RM62_9HEXA</name>
<dbReference type="PRINTS" id="PR00024">
    <property type="entry name" value="HOMEOBOX"/>
</dbReference>
<dbReference type="PANTHER" id="PTHR24339:SF30">
    <property type="entry name" value="LATERAL MUSCLES SCARCER, ISOFORM B"/>
    <property type="match status" value="1"/>
</dbReference>
<dbReference type="InterPro" id="IPR017970">
    <property type="entry name" value="Homeobox_CS"/>
</dbReference>
<keyword evidence="10" id="KW-1185">Reference proteome</keyword>
<feature type="region of interest" description="Disordered" evidence="7">
    <location>
        <begin position="14"/>
        <end position="41"/>
    </location>
</feature>
<dbReference type="PROSITE" id="PS00027">
    <property type="entry name" value="HOMEOBOX_1"/>
    <property type="match status" value="1"/>
</dbReference>
<evidence type="ECO:0000256" key="5">
    <source>
        <dbReference type="PROSITE-ProRule" id="PRU00108"/>
    </source>
</evidence>
<keyword evidence="2 5" id="KW-0238">DNA-binding</keyword>
<evidence type="ECO:0000313" key="9">
    <source>
        <dbReference type="EMBL" id="CAL8130656.1"/>
    </source>
</evidence>
<reference evidence="9 10" key="1">
    <citation type="submission" date="2024-08" db="EMBL/GenBank/DDBJ databases">
        <authorList>
            <person name="Cucini C."/>
            <person name="Frati F."/>
        </authorList>
    </citation>
    <scope>NUCLEOTIDE SEQUENCE [LARGE SCALE GENOMIC DNA]</scope>
</reference>
<dbReference type="InterPro" id="IPR001356">
    <property type="entry name" value="HD"/>
</dbReference>
<evidence type="ECO:0000256" key="3">
    <source>
        <dbReference type="ARBA" id="ARBA00023155"/>
    </source>
</evidence>
<sequence length="286" mass="32093">MEGKKSVFSIESILSSSNRSSSDCGSSSSNQRSNNHNNNIANLYCESPLHNEPTTGSIIGDESYDYSSECRDDGLKFNGRSVTECRQSELRALCSPSSSSSLIDDADSTVDMADTDDGANSHHSSQDYHDDVDEDEHEGLCQEDCRDDDDQRVMSGAEGKEERKKRPRTAFTASQVKALESEFERNKYLSVAKRSQLARSLKLTETQIKIWFQNRRTKWKRKYTSELEIAAQQYYSAMGLASPRPMVLGDRLWLFPNGPFIPPTPLNMPFNPNSSMNNPSHTHSPL</sequence>
<feature type="region of interest" description="Disordered" evidence="7">
    <location>
        <begin position="96"/>
        <end position="169"/>
    </location>
</feature>
<comment type="caution">
    <text evidence="9">The sequence shown here is derived from an EMBL/GenBank/DDBJ whole genome shotgun (WGS) entry which is preliminary data.</text>
</comment>
<dbReference type="InterPro" id="IPR009057">
    <property type="entry name" value="Homeodomain-like_sf"/>
</dbReference>
<evidence type="ECO:0000256" key="1">
    <source>
        <dbReference type="ARBA" id="ARBA00004123"/>
    </source>
</evidence>
<evidence type="ECO:0000256" key="2">
    <source>
        <dbReference type="ARBA" id="ARBA00023125"/>
    </source>
</evidence>
<dbReference type="SUPFAM" id="SSF46689">
    <property type="entry name" value="Homeodomain-like"/>
    <property type="match status" value="1"/>
</dbReference>
<feature type="compositionally biased region" description="Acidic residues" evidence="7">
    <location>
        <begin position="104"/>
        <end position="117"/>
    </location>
</feature>
<dbReference type="SMART" id="SM00389">
    <property type="entry name" value="HOX"/>
    <property type="match status" value="1"/>
</dbReference>
<dbReference type="EMBL" id="CAXLJM020000083">
    <property type="protein sequence ID" value="CAL8130656.1"/>
    <property type="molecule type" value="Genomic_DNA"/>
</dbReference>
<dbReference type="CDD" id="cd00086">
    <property type="entry name" value="homeodomain"/>
    <property type="match status" value="1"/>
</dbReference>
<feature type="compositionally biased region" description="Basic and acidic residues" evidence="7">
    <location>
        <begin position="138"/>
        <end position="164"/>
    </location>
</feature>
<organism evidence="9 10">
    <name type="scientific">Orchesella dallaii</name>
    <dbReference type="NCBI Taxonomy" id="48710"/>
    <lineage>
        <taxon>Eukaryota</taxon>
        <taxon>Metazoa</taxon>
        <taxon>Ecdysozoa</taxon>
        <taxon>Arthropoda</taxon>
        <taxon>Hexapoda</taxon>
        <taxon>Collembola</taxon>
        <taxon>Entomobryomorpha</taxon>
        <taxon>Entomobryoidea</taxon>
        <taxon>Orchesellidae</taxon>
        <taxon>Orchesellinae</taxon>
        <taxon>Orchesella</taxon>
    </lineage>
</organism>
<evidence type="ECO:0000259" key="8">
    <source>
        <dbReference type="PROSITE" id="PS50071"/>
    </source>
</evidence>
<gene>
    <name evidence="9" type="ORF">ODALV1_LOCUS23828</name>
</gene>
<evidence type="ECO:0000256" key="6">
    <source>
        <dbReference type="RuleBase" id="RU000682"/>
    </source>
</evidence>
<keyword evidence="4 5" id="KW-0539">Nucleus</keyword>
<evidence type="ECO:0000313" key="10">
    <source>
        <dbReference type="Proteomes" id="UP001642540"/>
    </source>
</evidence>
<feature type="domain" description="Homeobox" evidence="8">
    <location>
        <begin position="162"/>
        <end position="222"/>
    </location>
</feature>
<dbReference type="PANTHER" id="PTHR24339">
    <property type="entry name" value="HOMEOBOX PROTEIN EMX-RELATED"/>
    <property type="match status" value="1"/>
</dbReference>
<feature type="DNA-binding region" description="Homeobox" evidence="5">
    <location>
        <begin position="164"/>
        <end position="223"/>
    </location>
</feature>
<proteinExistence type="predicted"/>
<evidence type="ECO:0000256" key="4">
    <source>
        <dbReference type="ARBA" id="ARBA00023242"/>
    </source>
</evidence>
<accession>A0ABP1RM62</accession>
<dbReference type="InterPro" id="IPR050877">
    <property type="entry name" value="EMX-VAX-Noto_Homeobox_TFs"/>
</dbReference>
<protein>
    <recommendedName>
        <fullName evidence="8">Homeobox domain-containing protein</fullName>
    </recommendedName>
</protein>
<keyword evidence="3 5" id="KW-0371">Homeobox</keyword>
<dbReference type="Proteomes" id="UP001642540">
    <property type="component" value="Unassembled WGS sequence"/>
</dbReference>
<comment type="subcellular location">
    <subcellularLocation>
        <location evidence="1 5 6">Nucleus</location>
    </subcellularLocation>
</comment>